<proteinExistence type="inferred from homology"/>
<dbReference type="GO" id="GO:0051082">
    <property type="term" value="F:unfolded protein binding"/>
    <property type="evidence" value="ECO:0007669"/>
    <property type="project" value="InterPro"/>
</dbReference>
<dbReference type="InterPro" id="IPR003708">
    <property type="entry name" value="SecB"/>
</dbReference>
<evidence type="ECO:0000313" key="1">
    <source>
        <dbReference type="EMBL" id="BCL62293.1"/>
    </source>
</evidence>
<dbReference type="AlphaFoldDB" id="A0A8D5FJ26"/>
<dbReference type="KEGG" id="dbk:DGMP_29860"/>
<dbReference type="NCBIfam" id="TIGR00809">
    <property type="entry name" value="secB"/>
    <property type="match status" value="1"/>
</dbReference>
<dbReference type="PANTHER" id="PTHR36918:SF1">
    <property type="entry name" value="PROTEIN-EXPORT PROTEIN SECB"/>
    <property type="match status" value="1"/>
</dbReference>
<keyword evidence="2" id="KW-1185">Reference proteome</keyword>
<dbReference type="NCBIfam" id="NF004392">
    <property type="entry name" value="PRK05751.1-3"/>
    <property type="match status" value="1"/>
</dbReference>
<gene>
    <name evidence="1" type="primary">secB</name>
    <name evidence="1" type="ORF">DGMP_29860</name>
</gene>
<reference evidence="1" key="1">
    <citation type="submission" date="2020-09" db="EMBL/GenBank/DDBJ databases">
        <title>Desulfogranum mesoprofundum gen. nov., sp. nov., a novel mesophilic, sulfate-reducing chemolithoautotroph isolated from a deep-sea hydrothermal vent chimney in the Suiyo Seamount.</title>
        <authorList>
            <person name="Hashimoto Y."/>
            <person name="Nakagawa S."/>
        </authorList>
    </citation>
    <scope>NUCLEOTIDE SEQUENCE</scope>
    <source>
        <strain evidence="1">KT2</strain>
    </source>
</reference>
<dbReference type="Proteomes" id="UP000826725">
    <property type="component" value="Chromosome"/>
</dbReference>
<dbReference type="RefSeq" id="WP_228854665.1">
    <property type="nucleotide sequence ID" value="NZ_AP024086.1"/>
</dbReference>
<dbReference type="Pfam" id="PF02556">
    <property type="entry name" value="SecB"/>
    <property type="match status" value="1"/>
</dbReference>
<dbReference type="GO" id="GO:0051262">
    <property type="term" value="P:protein tetramerization"/>
    <property type="evidence" value="ECO:0007669"/>
    <property type="project" value="InterPro"/>
</dbReference>
<name>A0A8D5FJ26_9BACT</name>
<accession>A0A8D5FJ26</accession>
<dbReference type="HAMAP" id="MF_00821">
    <property type="entry name" value="SecB"/>
    <property type="match status" value="1"/>
</dbReference>
<dbReference type="GO" id="GO:0015031">
    <property type="term" value="P:protein transport"/>
    <property type="evidence" value="ECO:0007669"/>
    <property type="project" value="InterPro"/>
</dbReference>
<dbReference type="PANTHER" id="PTHR36918">
    <property type="match status" value="1"/>
</dbReference>
<evidence type="ECO:0000313" key="2">
    <source>
        <dbReference type="Proteomes" id="UP000826725"/>
    </source>
</evidence>
<protein>
    <submittedName>
        <fullName evidence="1">Protein-export protein SecB</fullName>
    </submittedName>
</protein>
<dbReference type="EMBL" id="AP024086">
    <property type="protein sequence ID" value="BCL62293.1"/>
    <property type="molecule type" value="Genomic_DNA"/>
</dbReference>
<sequence>MVENKEEKAATPIFRMQKMYTKDLSFENPNAPAVYITPQKQEPAVEVNLQLKNTKMDDDHWEVAIQITAKITSKEDDKTMFILEVEHAGVFLLKNIPEEHIQMVLGVDCPTLLFPFTRQIVSQVSTDGGFAPFLMEPVNFMALFQNSQKKEGADN</sequence>
<organism evidence="1 2">
    <name type="scientific">Desulfomarina profundi</name>
    <dbReference type="NCBI Taxonomy" id="2772557"/>
    <lineage>
        <taxon>Bacteria</taxon>
        <taxon>Pseudomonadati</taxon>
        <taxon>Thermodesulfobacteriota</taxon>
        <taxon>Desulfobulbia</taxon>
        <taxon>Desulfobulbales</taxon>
        <taxon>Desulfobulbaceae</taxon>
        <taxon>Desulfomarina</taxon>
    </lineage>
</organism>